<reference evidence="4 5" key="1">
    <citation type="journal article" date="2023" name="ISME J.">
        <title>Cultivation and genomic characterization of novel and ubiquitous marine nitrite-oxidizing bacteria from the Nitrospirales.</title>
        <authorList>
            <person name="Mueller A.J."/>
            <person name="Daebeler A."/>
            <person name="Herbold C.W."/>
            <person name="Kirkegaard R.H."/>
            <person name="Daims H."/>
        </authorList>
    </citation>
    <scope>NUCLEOTIDE SEQUENCE [LARGE SCALE GENOMIC DNA]</scope>
    <source>
        <strain evidence="4 5">EB</strain>
    </source>
</reference>
<comment type="caution">
    <text evidence="4">The sequence shown here is derived from an EMBL/GenBank/DDBJ whole genome shotgun (WGS) entry which is preliminary data.</text>
</comment>
<evidence type="ECO:0000256" key="2">
    <source>
        <dbReference type="PROSITE-ProRule" id="PRU00169"/>
    </source>
</evidence>
<feature type="domain" description="Response regulatory" evidence="3">
    <location>
        <begin position="3"/>
        <end position="119"/>
    </location>
</feature>
<dbReference type="Gene3D" id="3.40.50.2300">
    <property type="match status" value="1"/>
</dbReference>
<dbReference type="PROSITE" id="PS50110">
    <property type="entry name" value="RESPONSE_REGULATORY"/>
    <property type="match status" value="1"/>
</dbReference>
<dbReference type="InterPro" id="IPR050595">
    <property type="entry name" value="Bact_response_regulator"/>
</dbReference>
<dbReference type="SMART" id="SM00448">
    <property type="entry name" value="REC"/>
    <property type="match status" value="1"/>
</dbReference>
<accession>A0ABU3K6Q4</accession>
<keyword evidence="1 2" id="KW-0597">Phosphoprotein</keyword>
<sequence length="128" mass="14226">MKTILIADDEEDLRALLLMTLEDPAYRLVEASDGESALQLIQTEHPDVVILDWMMPKKNGIEVARAMQAHPQLSYIPIIMLTAKDQTDDQDQGQEAGVCAYLVKPFSPLQLLDLVQQLMGESSARFAG</sequence>
<keyword evidence="5" id="KW-1185">Reference proteome</keyword>
<feature type="modified residue" description="4-aspartylphosphate" evidence="2">
    <location>
        <position position="52"/>
    </location>
</feature>
<dbReference type="RefSeq" id="WP_313832476.1">
    <property type="nucleotide sequence ID" value="NZ_JAQOUE010000001.1"/>
</dbReference>
<gene>
    <name evidence="4" type="ORF">PPG34_07100</name>
</gene>
<dbReference type="CDD" id="cd17574">
    <property type="entry name" value="REC_OmpR"/>
    <property type="match status" value="1"/>
</dbReference>
<dbReference type="PANTHER" id="PTHR44591:SF3">
    <property type="entry name" value="RESPONSE REGULATORY DOMAIN-CONTAINING PROTEIN"/>
    <property type="match status" value="1"/>
</dbReference>
<dbReference type="EMBL" id="JAQOUE010000001">
    <property type="protein sequence ID" value="MDT7042115.1"/>
    <property type="molecule type" value="Genomic_DNA"/>
</dbReference>
<protein>
    <submittedName>
        <fullName evidence="4">Response regulator</fullName>
    </submittedName>
</protein>
<evidence type="ECO:0000313" key="5">
    <source>
        <dbReference type="Proteomes" id="UP001250932"/>
    </source>
</evidence>
<dbReference type="Proteomes" id="UP001250932">
    <property type="component" value="Unassembled WGS sequence"/>
</dbReference>
<name>A0ABU3K6Q4_9BACT</name>
<evidence type="ECO:0000313" key="4">
    <source>
        <dbReference type="EMBL" id="MDT7042115.1"/>
    </source>
</evidence>
<dbReference type="PANTHER" id="PTHR44591">
    <property type="entry name" value="STRESS RESPONSE REGULATOR PROTEIN 1"/>
    <property type="match status" value="1"/>
</dbReference>
<evidence type="ECO:0000256" key="1">
    <source>
        <dbReference type="ARBA" id="ARBA00022553"/>
    </source>
</evidence>
<organism evidence="4 5">
    <name type="scientific">Candidatus Nitronereus thalassa</name>
    <dbReference type="NCBI Taxonomy" id="3020898"/>
    <lineage>
        <taxon>Bacteria</taxon>
        <taxon>Pseudomonadati</taxon>
        <taxon>Nitrospirota</taxon>
        <taxon>Nitrospiria</taxon>
        <taxon>Nitrospirales</taxon>
        <taxon>Nitrospiraceae</taxon>
        <taxon>Candidatus Nitronereus</taxon>
    </lineage>
</organism>
<dbReference type="Pfam" id="PF00072">
    <property type="entry name" value="Response_reg"/>
    <property type="match status" value="1"/>
</dbReference>
<evidence type="ECO:0000259" key="3">
    <source>
        <dbReference type="PROSITE" id="PS50110"/>
    </source>
</evidence>
<dbReference type="SUPFAM" id="SSF52172">
    <property type="entry name" value="CheY-like"/>
    <property type="match status" value="1"/>
</dbReference>
<dbReference type="InterPro" id="IPR011006">
    <property type="entry name" value="CheY-like_superfamily"/>
</dbReference>
<dbReference type="InterPro" id="IPR001789">
    <property type="entry name" value="Sig_transdc_resp-reg_receiver"/>
</dbReference>
<proteinExistence type="predicted"/>